<dbReference type="GO" id="GO:0004523">
    <property type="term" value="F:RNA-DNA hybrid ribonuclease activity"/>
    <property type="evidence" value="ECO:0007669"/>
    <property type="project" value="InterPro"/>
</dbReference>
<sequence length="265" mass="29524">MALQREDHGCAGWCVDSNVQTDGGRSCDTMWTADSGIDGRRRWSPDEIQRRGAAQECDESTKGQILKCLKKPEANLVKGKHVVCAKVKKVHRTVNPQDDVLHGWKPPDQGLMKLNIDGSFQPDTGKGGLGVVLRNRLGEVIFAACGYIQRCTGALEAELMACREGLLMALQWTLLPIIIETDCQEMLNLLQSKELVRSELMFLVKEVHDLMMGNRVVSLAKVHRNQNRISHVLANKGRVEELTHFWPDNSCNAIAQLVCVDALIE</sequence>
<reference evidence="2" key="1">
    <citation type="journal article" date="2005" name="PLoS Biol.">
        <title>The genomes of Oryza sativa: a history of duplications.</title>
        <authorList>
            <person name="Yu J."/>
            <person name="Wang J."/>
            <person name="Lin W."/>
            <person name="Li S."/>
            <person name="Li H."/>
            <person name="Zhou J."/>
            <person name="Ni P."/>
            <person name="Dong W."/>
            <person name="Hu S."/>
            <person name="Zeng C."/>
            <person name="Zhang J."/>
            <person name="Zhang Y."/>
            <person name="Li R."/>
            <person name="Xu Z."/>
            <person name="Li S."/>
            <person name="Li X."/>
            <person name="Zheng H."/>
            <person name="Cong L."/>
            <person name="Lin L."/>
            <person name="Yin J."/>
            <person name="Geng J."/>
            <person name="Li G."/>
            <person name="Shi J."/>
            <person name="Liu J."/>
            <person name="Lv H."/>
            <person name="Li J."/>
            <person name="Wang J."/>
            <person name="Deng Y."/>
            <person name="Ran L."/>
            <person name="Shi X."/>
            <person name="Wang X."/>
            <person name="Wu Q."/>
            <person name="Li C."/>
            <person name="Ren X."/>
            <person name="Wang J."/>
            <person name="Wang X."/>
            <person name="Li D."/>
            <person name="Liu D."/>
            <person name="Zhang X."/>
            <person name="Ji Z."/>
            <person name="Zhao W."/>
            <person name="Sun Y."/>
            <person name="Zhang Z."/>
            <person name="Bao J."/>
            <person name="Han Y."/>
            <person name="Dong L."/>
            <person name="Ji J."/>
            <person name="Chen P."/>
            <person name="Wu S."/>
            <person name="Liu J."/>
            <person name="Xiao Y."/>
            <person name="Bu D."/>
            <person name="Tan J."/>
            <person name="Yang L."/>
            <person name="Ye C."/>
            <person name="Zhang J."/>
            <person name="Xu J."/>
            <person name="Zhou Y."/>
            <person name="Yu Y."/>
            <person name="Zhang B."/>
            <person name="Zhuang S."/>
            <person name="Wei H."/>
            <person name="Liu B."/>
            <person name="Lei M."/>
            <person name="Yu H."/>
            <person name="Li Y."/>
            <person name="Xu H."/>
            <person name="Wei S."/>
            <person name="He X."/>
            <person name="Fang L."/>
            <person name="Zhang Z."/>
            <person name="Zhang Y."/>
            <person name="Huang X."/>
            <person name="Su Z."/>
            <person name="Tong W."/>
            <person name="Li J."/>
            <person name="Tong Z."/>
            <person name="Li S."/>
            <person name="Ye J."/>
            <person name="Wang L."/>
            <person name="Fang L."/>
            <person name="Lei T."/>
            <person name="Chen C."/>
            <person name="Chen H."/>
            <person name="Xu Z."/>
            <person name="Li H."/>
            <person name="Huang H."/>
            <person name="Zhang F."/>
            <person name="Xu H."/>
            <person name="Li N."/>
            <person name="Zhao C."/>
            <person name="Li S."/>
            <person name="Dong L."/>
            <person name="Huang Y."/>
            <person name="Li L."/>
            <person name="Xi Y."/>
            <person name="Qi Q."/>
            <person name="Li W."/>
            <person name="Zhang B."/>
            <person name="Hu W."/>
            <person name="Zhang Y."/>
            <person name="Tian X."/>
            <person name="Jiao Y."/>
            <person name="Liang X."/>
            <person name="Jin J."/>
            <person name="Gao L."/>
            <person name="Zheng W."/>
            <person name="Hao B."/>
            <person name="Liu S."/>
            <person name="Wang W."/>
            <person name="Yuan L."/>
            <person name="Cao M."/>
            <person name="McDermott J."/>
            <person name="Samudrala R."/>
            <person name="Wang J."/>
            <person name="Wong G.K."/>
            <person name="Yang H."/>
        </authorList>
    </citation>
    <scope>NUCLEOTIDE SEQUENCE [LARGE SCALE GENOMIC DNA]</scope>
</reference>
<dbReference type="PANTHER" id="PTHR47723">
    <property type="entry name" value="OS05G0353850 PROTEIN"/>
    <property type="match status" value="1"/>
</dbReference>
<dbReference type="InterPro" id="IPR002156">
    <property type="entry name" value="RNaseH_domain"/>
</dbReference>
<dbReference type="InterPro" id="IPR012337">
    <property type="entry name" value="RNaseH-like_sf"/>
</dbReference>
<accession>B9F3B9</accession>
<dbReference type="Proteomes" id="UP000007752">
    <property type="component" value="Chromosome 2"/>
</dbReference>
<dbReference type="EMBL" id="CM000139">
    <property type="protein sequence ID" value="EEE56417.1"/>
    <property type="molecule type" value="Genomic_DNA"/>
</dbReference>
<evidence type="ECO:0000313" key="2">
    <source>
        <dbReference type="EMBL" id="EEE56417.1"/>
    </source>
</evidence>
<gene>
    <name evidence="2" type="ORF">OsJ_05582</name>
</gene>
<dbReference type="InterPro" id="IPR036397">
    <property type="entry name" value="RNaseH_sf"/>
</dbReference>
<name>B9F3B9_ORYSJ</name>
<dbReference type="InterPro" id="IPR044730">
    <property type="entry name" value="RNase_H-like_dom_plant"/>
</dbReference>
<organism evidence="2">
    <name type="scientific">Oryza sativa subsp. japonica</name>
    <name type="common">Rice</name>
    <dbReference type="NCBI Taxonomy" id="39947"/>
    <lineage>
        <taxon>Eukaryota</taxon>
        <taxon>Viridiplantae</taxon>
        <taxon>Streptophyta</taxon>
        <taxon>Embryophyta</taxon>
        <taxon>Tracheophyta</taxon>
        <taxon>Spermatophyta</taxon>
        <taxon>Magnoliopsida</taxon>
        <taxon>Liliopsida</taxon>
        <taxon>Poales</taxon>
        <taxon>Poaceae</taxon>
        <taxon>BOP clade</taxon>
        <taxon>Oryzoideae</taxon>
        <taxon>Oryzeae</taxon>
        <taxon>Oryzinae</taxon>
        <taxon>Oryza</taxon>
        <taxon>Oryza sativa</taxon>
    </lineage>
</organism>
<dbReference type="InterPro" id="IPR053151">
    <property type="entry name" value="RNase_H-like"/>
</dbReference>
<protein>
    <recommendedName>
        <fullName evidence="1">RNase H type-1 domain-containing protein</fullName>
    </recommendedName>
</protein>
<dbReference type="CDD" id="cd06222">
    <property type="entry name" value="RNase_H_like"/>
    <property type="match status" value="1"/>
</dbReference>
<dbReference type="Gene3D" id="3.30.420.10">
    <property type="entry name" value="Ribonuclease H-like superfamily/Ribonuclease H"/>
    <property type="match status" value="1"/>
</dbReference>
<dbReference type="SUPFAM" id="SSF53098">
    <property type="entry name" value="Ribonuclease H-like"/>
    <property type="match status" value="1"/>
</dbReference>
<dbReference type="Pfam" id="PF13456">
    <property type="entry name" value="RVT_3"/>
    <property type="match status" value="1"/>
</dbReference>
<evidence type="ECO:0000259" key="1">
    <source>
        <dbReference type="Pfam" id="PF13456"/>
    </source>
</evidence>
<dbReference type="AlphaFoldDB" id="B9F3B9"/>
<reference evidence="2" key="2">
    <citation type="submission" date="2008-12" db="EMBL/GenBank/DDBJ databases">
        <title>Improved gene annotation of the rice (Oryza sativa) genomes.</title>
        <authorList>
            <person name="Wang J."/>
            <person name="Li R."/>
            <person name="Fan W."/>
            <person name="Huang Q."/>
            <person name="Zhang J."/>
            <person name="Zhou Y."/>
            <person name="Hu Y."/>
            <person name="Zi S."/>
            <person name="Li J."/>
            <person name="Ni P."/>
            <person name="Zheng H."/>
            <person name="Zhang Y."/>
            <person name="Zhao M."/>
            <person name="Hao Q."/>
            <person name="McDermott J."/>
            <person name="Samudrala R."/>
            <person name="Kristiansen K."/>
            <person name="Wong G.K.-S."/>
        </authorList>
    </citation>
    <scope>NUCLEOTIDE SEQUENCE</scope>
</reference>
<proteinExistence type="predicted"/>
<dbReference type="GO" id="GO:0003676">
    <property type="term" value="F:nucleic acid binding"/>
    <property type="evidence" value="ECO:0007669"/>
    <property type="project" value="InterPro"/>
</dbReference>
<dbReference type="PANTHER" id="PTHR47723:SF24">
    <property type="entry name" value="RNASE H TYPE-1 DOMAIN-CONTAINING PROTEIN"/>
    <property type="match status" value="1"/>
</dbReference>
<feature type="domain" description="RNase H type-1" evidence="1">
    <location>
        <begin position="115"/>
        <end position="236"/>
    </location>
</feature>